<evidence type="ECO:0000313" key="3">
    <source>
        <dbReference type="Proteomes" id="UP000019423"/>
    </source>
</evidence>
<dbReference type="AlphaFoldDB" id="W8F6A9"/>
<dbReference type="EMBL" id="CP007145">
    <property type="protein sequence ID" value="AHJ99557.1"/>
    <property type="molecule type" value="Genomic_DNA"/>
</dbReference>
<evidence type="ECO:0000313" key="2">
    <source>
        <dbReference type="EMBL" id="AHJ99557.1"/>
    </source>
</evidence>
<keyword evidence="1" id="KW-0732">Signal</keyword>
<dbReference type="OrthoDB" id="877026at2"/>
<sequence length="237" mass="25654">MKHVILLLFACLALCTTGQATTLTAAADSIRGQQKFVQLVTNDLCERLQAEQQRKPFTNISAADAKSLLVSLMQTSLLAHAEEMNTLLTANKAGNARKAGEQLGVEVVTALVSQCPAGQQLMVGAVRDGLGSKLAVTEAEKPVLQTITRDICRRLDAENTKSPLAARPAAERKEAFSTAMQGSILANMEAVANLYGFKELQNNKTMEQAGQKIVLLMLDECPVYLLQFSIDEYLKGK</sequence>
<dbReference type="Proteomes" id="UP000019423">
    <property type="component" value="Chromosome"/>
</dbReference>
<dbReference type="RefSeq" id="WP_044003602.1">
    <property type="nucleotide sequence ID" value="NZ_CP007145.1"/>
</dbReference>
<evidence type="ECO:0000256" key="1">
    <source>
        <dbReference type="SAM" id="SignalP"/>
    </source>
</evidence>
<reference evidence="2 3" key="1">
    <citation type="submission" date="2014-01" db="EMBL/GenBank/DDBJ databases">
        <title>Complete genome sequence of ionizing-radiation resistance bacterium Hymenobacter swuensis DY53.</title>
        <authorList>
            <person name="Jung J.-H."/>
            <person name="Jeong S.-W."/>
            <person name="Joe M.-H."/>
            <person name="Cho y.-j."/>
            <person name="Kim M.-K."/>
            <person name="Lim S.-Y."/>
        </authorList>
    </citation>
    <scope>NUCLEOTIDE SEQUENCE [LARGE SCALE GENOMIC DNA]</scope>
    <source>
        <strain evidence="2 3">DY53</strain>
    </source>
</reference>
<name>W8F6A9_9BACT</name>
<dbReference type="HOGENOM" id="CLU_1169417_0_0_10"/>
<gene>
    <name evidence="2" type="ORF">Hsw_3962</name>
</gene>
<accession>W8F6A9</accession>
<dbReference type="KEGG" id="hsw:Hsw_3962"/>
<feature type="chain" id="PRO_5004911133" evidence="1">
    <location>
        <begin position="21"/>
        <end position="237"/>
    </location>
</feature>
<dbReference type="PATRIC" id="fig|1227739.3.peg.4112"/>
<keyword evidence="3" id="KW-1185">Reference proteome</keyword>
<protein>
    <submittedName>
        <fullName evidence="2">Uncharacterized protein</fullName>
    </submittedName>
</protein>
<feature type="signal peptide" evidence="1">
    <location>
        <begin position="1"/>
        <end position="20"/>
    </location>
</feature>
<organism evidence="2 3">
    <name type="scientific">Hymenobacter swuensis DY53</name>
    <dbReference type="NCBI Taxonomy" id="1227739"/>
    <lineage>
        <taxon>Bacteria</taxon>
        <taxon>Pseudomonadati</taxon>
        <taxon>Bacteroidota</taxon>
        <taxon>Cytophagia</taxon>
        <taxon>Cytophagales</taxon>
        <taxon>Hymenobacteraceae</taxon>
        <taxon>Hymenobacter</taxon>
    </lineage>
</organism>
<proteinExistence type="predicted"/>